<keyword evidence="10 12" id="KW-0570">Pentose shunt</keyword>
<name>A0A1Q2SNI8_9GAMM</name>
<dbReference type="InterPro" id="IPR006114">
    <property type="entry name" value="6PGDH_C"/>
</dbReference>
<feature type="domain" description="6-phosphogluconate dehydrogenase C-terminal" evidence="17">
    <location>
        <begin position="189"/>
        <end position="480"/>
    </location>
</feature>
<dbReference type="GO" id="GO:0019521">
    <property type="term" value="P:D-gluconate metabolic process"/>
    <property type="evidence" value="ECO:0007669"/>
    <property type="project" value="UniProtKB-KW"/>
</dbReference>
<evidence type="ECO:0000256" key="14">
    <source>
        <dbReference type="PIRSR" id="PIRSR000109-2"/>
    </source>
</evidence>
<dbReference type="UniPathway" id="UPA00115">
    <property type="reaction ID" value="UER00410"/>
</dbReference>
<dbReference type="EMBL" id="AP014836">
    <property type="protein sequence ID" value="BAW80690.1"/>
    <property type="molecule type" value="Genomic_DNA"/>
</dbReference>
<proteinExistence type="inferred from homology"/>
<evidence type="ECO:0000259" key="17">
    <source>
        <dbReference type="SMART" id="SM01350"/>
    </source>
</evidence>
<dbReference type="GO" id="GO:0050661">
    <property type="term" value="F:NADP binding"/>
    <property type="evidence" value="ECO:0007669"/>
    <property type="project" value="InterPro"/>
</dbReference>
<dbReference type="FunFam" id="1.20.5.320:FF:000001">
    <property type="entry name" value="6-phosphogluconate dehydrogenase, decarboxylating"/>
    <property type="match status" value="1"/>
</dbReference>
<comment type="function">
    <text evidence="1 12">Catalyzes the oxidative decarboxylation of 6-phosphogluconate to ribulose 5-phosphate and CO(2), with concomitant reduction of NADP to NADPH.</text>
</comment>
<dbReference type="FunFam" id="1.10.1040.10:FF:000032">
    <property type="entry name" value="6-phosphogluconate dehydrogenase, decarboxylating"/>
    <property type="match status" value="1"/>
</dbReference>
<feature type="active site" description="Proton donor" evidence="13">
    <location>
        <position position="200"/>
    </location>
</feature>
<dbReference type="AlphaFoldDB" id="A0A1Q2SNI8"/>
<dbReference type="RefSeq" id="WP_096527203.1">
    <property type="nucleotide sequence ID" value="NZ_AP014836.1"/>
</dbReference>
<evidence type="ECO:0000256" key="6">
    <source>
        <dbReference type="ARBA" id="ARBA00018193"/>
    </source>
</evidence>
<dbReference type="Gene3D" id="1.20.5.320">
    <property type="entry name" value="6-Phosphogluconate Dehydrogenase, domain 3"/>
    <property type="match status" value="1"/>
</dbReference>
<keyword evidence="9 15" id="KW-0311">Gluconate utilization</keyword>
<comment type="subunit">
    <text evidence="4 12">Homodimer.</text>
</comment>
<evidence type="ECO:0000313" key="18">
    <source>
        <dbReference type="EMBL" id="BAW80690.1"/>
    </source>
</evidence>
<evidence type="ECO:0000256" key="8">
    <source>
        <dbReference type="ARBA" id="ARBA00023002"/>
    </source>
</evidence>
<dbReference type="Gene3D" id="1.10.1040.10">
    <property type="entry name" value="N-(1-d-carboxylethyl)-l-norvaline Dehydrogenase, domain 2"/>
    <property type="match status" value="1"/>
</dbReference>
<feature type="active site" description="Proton acceptor" evidence="13">
    <location>
        <position position="193"/>
    </location>
</feature>
<dbReference type="PROSITE" id="PS00461">
    <property type="entry name" value="6PGD"/>
    <property type="match status" value="1"/>
</dbReference>
<evidence type="ECO:0000256" key="11">
    <source>
        <dbReference type="ARBA" id="ARBA00048640"/>
    </source>
</evidence>
<evidence type="ECO:0000256" key="5">
    <source>
        <dbReference type="ARBA" id="ARBA00013011"/>
    </source>
</evidence>
<dbReference type="InterPro" id="IPR006183">
    <property type="entry name" value="Pgluconate_DH"/>
</dbReference>
<dbReference type="Pfam" id="PF03446">
    <property type="entry name" value="NAD_binding_2"/>
    <property type="match status" value="1"/>
</dbReference>
<reference evidence="18 19" key="1">
    <citation type="journal article" date="2017" name="ISME J.">
        <title>An acid-tolerant ammonia-oxidizing ?-proteobacterium from soil.</title>
        <authorList>
            <person name="Hayatsu M."/>
            <person name="Tago K."/>
            <person name="Uchiyama I."/>
            <person name="Toyoda A."/>
            <person name="Wang Y."/>
            <person name="Shimomura Y."/>
            <person name="Okubo T."/>
            <person name="Kurisu F."/>
            <person name="Hirono Y."/>
            <person name="Nonaka K."/>
            <person name="Akiyama H."/>
            <person name="Itoh T."/>
            <person name="Takami H."/>
        </authorList>
    </citation>
    <scope>NUCLEOTIDE SEQUENCE [LARGE SCALE GENOMIC DNA]</scope>
    <source>
        <strain evidence="18 19">TAO100</strain>
    </source>
</reference>
<dbReference type="PIRSF" id="PIRSF000109">
    <property type="entry name" value="6PGD"/>
    <property type="match status" value="1"/>
</dbReference>
<feature type="binding site" description="in other chain" evidence="14">
    <location>
        <position position="201"/>
    </location>
    <ligand>
        <name>substrate</name>
        <note>ligand shared between dimeric partners</note>
    </ligand>
</feature>
<sequence length="483" mass="52991">MTDPKKQTLADIGIIGLGVMGANLGLNIAEHGFTVIGYDRDATKGNLLTSAAEEQLSDPERVRAYSDLAQFMAALRRPRAIITLVPAGAPVDAVIDALSPYLEQGDVLIDGGNSYFHDTDRRIEALARKNIHFMGMGVSGGESGARHGPSLMPGGDTEAWKRLQPLLEAAAAKVKDEPCVGWLGKKSAGHYVKMVHNGIEYGLMQLITESYDLMYRGLGFSPEKMHQIYKDWAEGPMGGFLLEITADIMIQKDPLGDGYLLGKILDTAHQKGTGLWTSQESLILAPTPTIDVAVTQRVLSDEKAQRKQASQQLEGPRNPISLDRETPDAFLTQLGNALHGAMLLTYAQGMHLLQVASHHYNYGLNLETVATIWRGGCIIRSQLLQNLRDAYRSKPNLINPILDTHYGTAITHTHTSLRKIVCTAATWGIPAPGFMSALGYYDTYRSAQLPANLLQAQRDYFGAHTFERTDREGSFHIHWDSAE</sequence>
<dbReference type="InterPro" id="IPR006113">
    <property type="entry name" value="6PGDH_Gnd/GntZ"/>
</dbReference>
<evidence type="ECO:0000256" key="7">
    <source>
        <dbReference type="ARBA" id="ARBA00022857"/>
    </source>
</evidence>
<dbReference type="PRINTS" id="PR00076">
    <property type="entry name" value="6PGDHDRGNASE"/>
</dbReference>
<dbReference type="Gene3D" id="3.40.50.720">
    <property type="entry name" value="NAD(P)-binding Rossmann-like Domain"/>
    <property type="match status" value="1"/>
</dbReference>
<dbReference type="NCBIfam" id="NF006765">
    <property type="entry name" value="PRK09287.1"/>
    <property type="match status" value="1"/>
</dbReference>
<protein>
    <recommendedName>
        <fullName evidence="6 12">6-phosphogluconate dehydrogenase, decarboxylating</fullName>
        <ecNumber evidence="5 12">1.1.1.44</ecNumber>
    </recommendedName>
</protein>
<dbReference type="Proteomes" id="UP000243679">
    <property type="component" value="Chromosome"/>
</dbReference>
<feature type="binding site" description="in other chain" evidence="14">
    <location>
        <begin position="196"/>
        <end position="197"/>
    </location>
    <ligand>
        <name>substrate</name>
        <note>ligand shared between dimeric partners</note>
    </ligand>
</feature>
<evidence type="ECO:0000256" key="2">
    <source>
        <dbReference type="ARBA" id="ARBA00004874"/>
    </source>
</evidence>
<evidence type="ECO:0000256" key="15">
    <source>
        <dbReference type="RuleBase" id="RU000485"/>
    </source>
</evidence>
<feature type="binding site" description="in other chain" evidence="14">
    <location>
        <position position="113"/>
    </location>
    <ligand>
        <name>substrate</name>
        <note>ligand shared between dimeric partners</note>
    </ligand>
</feature>
<dbReference type="SMART" id="SM01350">
    <property type="entry name" value="6PGD"/>
    <property type="match status" value="1"/>
</dbReference>
<dbReference type="InterPro" id="IPR006115">
    <property type="entry name" value="6PGDH_NADP-bd"/>
</dbReference>
<keyword evidence="7 12" id="KW-0521">NADP</keyword>
<feature type="binding site" evidence="14">
    <location>
        <position position="458"/>
    </location>
    <ligand>
        <name>substrate</name>
        <note>ligand shared between dimeric partners</note>
    </ligand>
</feature>
<feature type="region of interest" description="Disordered" evidence="16">
    <location>
        <begin position="303"/>
        <end position="322"/>
    </location>
</feature>
<gene>
    <name evidence="18" type="ORF">TAO_1320</name>
</gene>
<dbReference type="KEGG" id="ntt:TAO_1320"/>
<feature type="binding site" evidence="14">
    <location>
        <position position="464"/>
    </location>
    <ligand>
        <name>substrate</name>
        <note>ligand shared between dimeric partners</note>
    </ligand>
</feature>
<accession>A0A1Q2SNI8</accession>
<dbReference type="PANTHER" id="PTHR11811">
    <property type="entry name" value="6-PHOSPHOGLUCONATE DEHYDROGENASE"/>
    <property type="match status" value="1"/>
</dbReference>
<dbReference type="GO" id="GO:0006098">
    <property type="term" value="P:pentose-phosphate shunt"/>
    <property type="evidence" value="ECO:0007669"/>
    <property type="project" value="UniProtKB-UniPathway"/>
</dbReference>
<evidence type="ECO:0000256" key="13">
    <source>
        <dbReference type="PIRSR" id="PIRSR000109-1"/>
    </source>
</evidence>
<dbReference type="OrthoDB" id="9804542at2"/>
<dbReference type="SUPFAM" id="SSF51735">
    <property type="entry name" value="NAD(P)-binding Rossmann-fold domains"/>
    <property type="match status" value="1"/>
</dbReference>
<keyword evidence="8 12" id="KW-0560">Oxidoreductase</keyword>
<dbReference type="EC" id="1.1.1.44" evidence="5 12"/>
<dbReference type="GO" id="GO:0004616">
    <property type="term" value="F:phosphogluconate dehydrogenase (decarboxylating) activity"/>
    <property type="evidence" value="ECO:0007669"/>
    <property type="project" value="UniProtKB-EC"/>
</dbReference>
<comment type="pathway">
    <text evidence="2 12 15">Carbohydrate degradation; pentose phosphate pathway; D-ribulose 5-phosphate from D-glucose 6-phosphate (oxidative stage): step 3/3.</text>
</comment>
<evidence type="ECO:0000256" key="10">
    <source>
        <dbReference type="ARBA" id="ARBA00023126"/>
    </source>
</evidence>
<dbReference type="InterPro" id="IPR013328">
    <property type="entry name" value="6PGD_dom2"/>
</dbReference>
<evidence type="ECO:0000256" key="4">
    <source>
        <dbReference type="ARBA" id="ARBA00011738"/>
    </source>
</evidence>
<dbReference type="Pfam" id="PF00393">
    <property type="entry name" value="6PGD"/>
    <property type="match status" value="1"/>
</dbReference>
<feature type="binding site" description="in other chain" evidence="14">
    <location>
        <position position="297"/>
    </location>
    <ligand>
        <name>substrate</name>
        <note>ligand shared between dimeric partners</note>
    </ligand>
</feature>
<evidence type="ECO:0000256" key="9">
    <source>
        <dbReference type="ARBA" id="ARBA00023064"/>
    </source>
</evidence>
<organism evidence="18 19">
    <name type="scientific">Candidatus Nitrosoglobus terrae</name>
    <dbReference type="NCBI Taxonomy" id="1630141"/>
    <lineage>
        <taxon>Bacteria</taxon>
        <taxon>Pseudomonadati</taxon>
        <taxon>Pseudomonadota</taxon>
        <taxon>Gammaproteobacteria</taxon>
        <taxon>Chromatiales</taxon>
        <taxon>Chromatiaceae</taxon>
        <taxon>Candidatus Nitrosoglobus</taxon>
    </lineage>
</organism>
<evidence type="ECO:0000313" key="19">
    <source>
        <dbReference type="Proteomes" id="UP000243679"/>
    </source>
</evidence>
<comment type="catalytic activity">
    <reaction evidence="11 12 15">
        <text>6-phospho-D-gluconate + NADP(+) = D-ribulose 5-phosphate + CO2 + NADPH</text>
        <dbReference type="Rhea" id="RHEA:10116"/>
        <dbReference type="ChEBI" id="CHEBI:16526"/>
        <dbReference type="ChEBI" id="CHEBI:57783"/>
        <dbReference type="ChEBI" id="CHEBI:58121"/>
        <dbReference type="ChEBI" id="CHEBI:58349"/>
        <dbReference type="ChEBI" id="CHEBI:58759"/>
        <dbReference type="EC" id="1.1.1.44"/>
    </reaction>
</comment>
<feature type="binding site" description="in other chain" evidence="14">
    <location>
        <begin position="139"/>
        <end position="141"/>
    </location>
    <ligand>
        <name>substrate</name>
        <note>ligand shared between dimeric partners</note>
    </ligand>
</feature>
<dbReference type="InterPro" id="IPR036291">
    <property type="entry name" value="NAD(P)-bd_dom_sf"/>
</dbReference>
<evidence type="ECO:0000256" key="1">
    <source>
        <dbReference type="ARBA" id="ARBA00002526"/>
    </source>
</evidence>
<dbReference type="SUPFAM" id="SSF48179">
    <property type="entry name" value="6-phosphogluconate dehydrogenase C-terminal domain-like"/>
    <property type="match status" value="1"/>
</dbReference>
<evidence type="ECO:0000256" key="3">
    <source>
        <dbReference type="ARBA" id="ARBA00008419"/>
    </source>
</evidence>
<dbReference type="NCBIfam" id="TIGR00873">
    <property type="entry name" value="gnd"/>
    <property type="match status" value="1"/>
</dbReference>
<dbReference type="InterPro" id="IPR008927">
    <property type="entry name" value="6-PGluconate_DH-like_C_sf"/>
</dbReference>
<feature type="binding site" description="in other chain" evidence="14">
    <location>
        <position position="271"/>
    </location>
    <ligand>
        <name>substrate</name>
        <note>ligand shared between dimeric partners</note>
    </ligand>
</feature>
<evidence type="ECO:0000256" key="12">
    <source>
        <dbReference type="PIRNR" id="PIRNR000109"/>
    </source>
</evidence>
<keyword evidence="19" id="KW-1185">Reference proteome</keyword>
<comment type="similarity">
    <text evidence="3 12 15">Belongs to the 6-phosphogluconate dehydrogenase family.</text>
</comment>
<dbReference type="InterPro" id="IPR006184">
    <property type="entry name" value="6PGdom_BS"/>
</dbReference>
<evidence type="ECO:0000256" key="16">
    <source>
        <dbReference type="SAM" id="MobiDB-lite"/>
    </source>
</evidence>